<dbReference type="EMBL" id="CP006272">
    <property type="protein sequence ID" value="AGZ39534.1"/>
    <property type="molecule type" value="Genomic_DNA"/>
</dbReference>
<evidence type="ECO:0000259" key="2">
    <source>
        <dbReference type="PROSITE" id="PS50883"/>
    </source>
</evidence>
<name>U5VRP6_9ACTN</name>
<feature type="domain" description="EAL" evidence="2">
    <location>
        <begin position="312"/>
        <end position="561"/>
    </location>
</feature>
<dbReference type="InterPro" id="IPR035919">
    <property type="entry name" value="EAL_sf"/>
</dbReference>
<keyword evidence="5" id="KW-1185">Reference proteome</keyword>
<dbReference type="eggNOG" id="COG2200">
    <property type="taxonomic scope" value="Bacteria"/>
</dbReference>
<dbReference type="InterPro" id="IPR000014">
    <property type="entry name" value="PAS"/>
</dbReference>
<dbReference type="Pfam" id="PF08447">
    <property type="entry name" value="PAS_3"/>
    <property type="match status" value="1"/>
</dbReference>
<dbReference type="Gene3D" id="3.30.450.20">
    <property type="entry name" value="PAS domain"/>
    <property type="match status" value="1"/>
</dbReference>
<dbReference type="PROSITE" id="PS50887">
    <property type="entry name" value="GGDEF"/>
    <property type="match status" value="1"/>
</dbReference>
<dbReference type="KEGG" id="afs:AFR_06225"/>
<dbReference type="SUPFAM" id="SSF141868">
    <property type="entry name" value="EAL domain-like"/>
    <property type="match status" value="1"/>
</dbReference>
<dbReference type="Pfam" id="PF00563">
    <property type="entry name" value="EAL"/>
    <property type="match status" value="1"/>
</dbReference>
<dbReference type="CDD" id="cd01948">
    <property type="entry name" value="EAL"/>
    <property type="match status" value="1"/>
</dbReference>
<dbReference type="InterPro" id="IPR029787">
    <property type="entry name" value="Nucleotide_cyclase"/>
</dbReference>
<dbReference type="eggNOG" id="COG2199">
    <property type="taxonomic scope" value="Bacteria"/>
</dbReference>
<dbReference type="PROSITE" id="PS50113">
    <property type="entry name" value="PAC"/>
    <property type="match status" value="1"/>
</dbReference>
<dbReference type="InterPro" id="IPR043128">
    <property type="entry name" value="Rev_trsase/Diguanyl_cyclase"/>
</dbReference>
<dbReference type="NCBIfam" id="TIGR00229">
    <property type="entry name" value="sensory_box"/>
    <property type="match status" value="1"/>
</dbReference>
<dbReference type="PANTHER" id="PTHR33121:SF23">
    <property type="entry name" value="CYCLIC DI-GMP PHOSPHODIESTERASE PDEB"/>
    <property type="match status" value="1"/>
</dbReference>
<accession>U5VRP6</accession>
<proteinExistence type="predicted"/>
<dbReference type="InterPro" id="IPR000160">
    <property type="entry name" value="GGDEF_dom"/>
</dbReference>
<dbReference type="STRING" id="1246995.AFR_06225"/>
<sequence>MSPNQGPQLPLPEPRTPVEDEAWFTYRAAGEEIVWSDGLAVLLGRPATDSGLSRQILSKHVHTEDHSKALGAITQAWTGREPVRTTVRLVRSDGGWFDVDCRLEPITDPDGTVHGLRGTLRDVSARERARREVARLSRRGETVQASVIERDPSTGLMTRARFADELDRAQRRGGGALLIVRVEPDHTDGVRFDGNTELLQRAARVLEGIVRPDDMLGHAGPNEIAVLLPGASWVMARRQADLFVEALRTQPFVLPDAWLRARAWAGLVRFRPGGEAGSHDLLIDADHAWRQAREANRPVTLVADPIAVRDRQGTYRDRVAAALGTDRFTLYAQPILELQTNRVLRHELLLRVLDEAGGHQSPTHVLDAAERLDAIYDIDLWVVERALELAAERSDLSLQINLSGRSVGDPRLTAEVEALIERYAVNPEQLTFEITETALIGNLSEARHFADRIRDLGCQLALDDFGSGYASFRYLRLFPIDLVKIDGEYVVDLVRNPEDQVLVRALVQVCQAYGIHTVAEFVQDEATLRMLRELGVDFVQGYLIGRPAPVEELRPQTRLRRSNRA</sequence>
<feature type="domain" description="PAC" evidence="1">
    <location>
        <begin position="83"/>
        <end position="135"/>
    </location>
</feature>
<dbReference type="PROSITE" id="PS50883">
    <property type="entry name" value="EAL"/>
    <property type="match status" value="1"/>
</dbReference>
<dbReference type="OrthoDB" id="23692at2"/>
<evidence type="ECO:0000313" key="4">
    <source>
        <dbReference type="EMBL" id="AGZ39534.1"/>
    </source>
</evidence>
<feature type="domain" description="GGDEF" evidence="3">
    <location>
        <begin position="175"/>
        <end position="305"/>
    </location>
</feature>
<dbReference type="SUPFAM" id="SSF55073">
    <property type="entry name" value="Nucleotide cyclase"/>
    <property type="match status" value="1"/>
</dbReference>
<dbReference type="Gene3D" id="3.30.70.270">
    <property type="match status" value="1"/>
</dbReference>
<dbReference type="SMART" id="SM00267">
    <property type="entry name" value="GGDEF"/>
    <property type="match status" value="1"/>
</dbReference>
<evidence type="ECO:0000313" key="5">
    <source>
        <dbReference type="Proteomes" id="UP000017746"/>
    </source>
</evidence>
<dbReference type="SUPFAM" id="SSF55785">
    <property type="entry name" value="PYP-like sensor domain (PAS domain)"/>
    <property type="match status" value="1"/>
</dbReference>
<dbReference type="AlphaFoldDB" id="U5VRP6"/>
<dbReference type="Proteomes" id="UP000017746">
    <property type="component" value="Chromosome"/>
</dbReference>
<dbReference type="PANTHER" id="PTHR33121">
    <property type="entry name" value="CYCLIC DI-GMP PHOSPHODIESTERASE PDEF"/>
    <property type="match status" value="1"/>
</dbReference>
<gene>
    <name evidence="4" type="ORF">AFR_06225</name>
</gene>
<protein>
    <submittedName>
        <fullName evidence="4">Putative diguanylate cyclase/phosphodiesterase with PAS sensor</fullName>
    </submittedName>
</protein>
<evidence type="ECO:0000259" key="3">
    <source>
        <dbReference type="PROSITE" id="PS50887"/>
    </source>
</evidence>
<evidence type="ECO:0000259" key="1">
    <source>
        <dbReference type="PROSITE" id="PS50113"/>
    </source>
</evidence>
<dbReference type="InterPro" id="IPR001633">
    <property type="entry name" value="EAL_dom"/>
</dbReference>
<dbReference type="InterPro" id="IPR035965">
    <property type="entry name" value="PAS-like_dom_sf"/>
</dbReference>
<dbReference type="SMART" id="SM00086">
    <property type="entry name" value="PAC"/>
    <property type="match status" value="1"/>
</dbReference>
<dbReference type="GO" id="GO:0071111">
    <property type="term" value="F:cyclic-guanylate-specific phosphodiesterase activity"/>
    <property type="evidence" value="ECO:0007669"/>
    <property type="project" value="InterPro"/>
</dbReference>
<dbReference type="HOGENOM" id="CLU_000445_70_50_11"/>
<dbReference type="InterPro" id="IPR050706">
    <property type="entry name" value="Cyclic-di-GMP_PDE-like"/>
</dbReference>
<dbReference type="InterPro" id="IPR000700">
    <property type="entry name" value="PAS-assoc_C"/>
</dbReference>
<dbReference type="InterPro" id="IPR001610">
    <property type="entry name" value="PAC"/>
</dbReference>
<organism evidence="4 5">
    <name type="scientific">Actinoplanes friuliensis DSM 7358</name>
    <dbReference type="NCBI Taxonomy" id="1246995"/>
    <lineage>
        <taxon>Bacteria</taxon>
        <taxon>Bacillati</taxon>
        <taxon>Actinomycetota</taxon>
        <taxon>Actinomycetes</taxon>
        <taxon>Micromonosporales</taxon>
        <taxon>Micromonosporaceae</taxon>
        <taxon>Actinoplanes</taxon>
    </lineage>
</organism>
<dbReference type="CDD" id="cd00130">
    <property type="entry name" value="PAS"/>
    <property type="match status" value="1"/>
</dbReference>
<dbReference type="PATRIC" id="fig|1246995.3.peg.1263"/>
<dbReference type="InterPro" id="IPR013655">
    <property type="entry name" value="PAS_fold_3"/>
</dbReference>
<reference evidence="4 5" key="1">
    <citation type="journal article" date="2014" name="J. Biotechnol.">
        <title>Complete genome sequence of the actinobacterium Actinoplanes friuliensis HAG 010964, producer of the lipopeptide antibiotic friulimycin.</title>
        <authorList>
            <person name="Ruckert C."/>
            <person name="Szczepanowski R."/>
            <person name="Albersmeier A."/>
            <person name="Goesmann A."/>
            <person name="Fischer N."/>
            <person name="Steinkamper A."/>
            <person name="Puhler A."/>
            <person name="Biener R."/>
            <person name="Schwartz D."/>
            <person name="Kalinowski J."/>
        </authorList>
    </citation>
    <scope>NUCLEOTIDE SEQUENCE [LARGE SCALE GENOMIC DNA]</scope>
    <source>
        <strain evidence="4 5">DSM 7358</strain>
    </source>
</reference>
<dbReference type="Gene3D" id="3.20.20.450">
    <property type="entry name" value="EAL domain"/>
    <property type="match status" value="1"/>
</dbReference>
<dbReference type="SMART" id="SM00052">
    <property type="entry name" value="EAL"/>
    <property type="match status" value="1"/>
</dbReference>